<dbReference type="AlphaFoldDB" id="A0A3M7QZH8"/>
<evidence type="ECO:0000313" key="2">
    <source>
        <dbReference type="Proteomes" id="UP000276133"/>
    </source>
</evidence>
<reference evidence="1 2" key="1">
    <citation type="journal article" date="2018" name="Sci. Rep.">
        <title>Genomic signatures of local adaptation to the degree of environmental predictability in rotifers.</title>
        <authorList>
            <person name="Franch-Gras L."/>
            <person name="Hahn C."/>
            <person name="Garcia-Roger E.M."/>
            <person name="Carmona M.J."/>
            <person name="Serra M."/>
            <person name="Gomez A."/>
        </authorList>
    </citation>
    <scope>NUCLEOTIDE SEQUENCE [LARGE SCALE GENOMIC DNA]</scope>
    <source>
        <strain evidence="1">HYR1</strain>
    </source>
</reference>
<dbReference type="Proteomes" id="UP000276133">
    <property type="component" value="Unassembled WGS sequence"/>
</dbReference>
<organism evidence="1 2">
    <name type="scientific">Brachionus plicatilis</name>
    <name type="common">Marine rotifer</name>
    <name type="synonym">Brachionus muelleri</name>
    <dbReference type="NCBI Taxonomy" id="10195"/>
    <lineage>
        <taxon>Eukaryota</taxon>
        <taxon>Metazoa</taxon>
        <taxon>Spiralia</taxon>
        <taxon>Gnathifera</taxon>
        <taxon>Rotifera</taxon>
        <taxon>Eurotatoria</taxon>
        <taxon>Monogononta</taxon>
        <taxon>Pseudotrocha</taxon>
        <taxon>Ploima</taxon>
        <taxon>Brachionidae</taxon>
        <taxon>Brachionus</taxon>
    </lineage>
</organism>
<sequence length="165" mass="19022">MHELSEVGDAVGVCFADEQNGEQKKAQIKSCVEKGLETKQNEICRTNEREKEESRRIETRRLVEICEMCSCCSDAIALGIVQSFLLKFFQIFSKINAVLFFQQSDQAPHQHTQQYKKMHEYGIRVGLYFAWLLNETILTELVAERKVENNAGQLGEHTVRDLLEH</sequence>
<keyword evidence="2" id="KW-1185">Reference proteome</keyword>
<gene>
    <name evidence="1" type="ORF">BpHYR1_052550</name>
</gene>
<evidence type="ECO:0000313" key="1">
    <source>
        <dbReference type="EMBL" id="RNA16521.1"/>
    </source>
</evidence>
<name>A0A3M7QZH8_BRAPC</name>
<comment type="caution">
    <text evidence="1">The sequence shown here is derived from an EMBL/GenBank/DDBJ whole genome shotgun (WGS) entry which is preliminary data.</text>
</comment>
<dbReference type="EMBL" id="REGN01004689">
    <property type="protein sequence ID" value="RNA16521.1"/>
    <property type="molecule type" value="Genomic_DNA"/>
</dbReference>
<protein>
    <submittedName>
        <fullName evidence="1">Uncharacterized protein</fullName>
    </submittedName>
</protein>
<proteinExistence type="predicted"/>
<accession>A0A3M7QZH8</accession>